<evidence type="ECO:0000313" key="2">
    <source>
        <dbReference type="EMBL" id="KAG5199000.1"/>
    </source>
</evidence>
<protein>
    <submittedName>
        <fullName evidence="2">Uncharacterized protein</fullName>
    </submittedName>
</protein>
<dbReference type="Proteomes" id="UP000664991">
    <property type="component" value="Chromosome 17"/>
</dbReference>
<organism evidence="2 3">
    <name type="scientific">Ovis aries</name>
    <name type="common">Sheep</name>
    <dbReference type="NCBI Taxonomy" id="9940"/>
    <lineage>
        <taxon>Eukaryota</taxon>
        <taxon>Metazoa</taxon>
        <taxon>Chordata</taxon>
        <taxon>Craniata</taxon>
        <taxon>Vertebrata</taxon>
        <taxon>Euteleostomi</taxon>
        <taxon>Mammalia</taxon>
        <taxon>Eutheria</taxon>
        <taxon>Laurasiatheria</taxon>
        <taxon>Artiodactyla</taxon>
        <taxon>Ruminantia</taxon>
        <taxon>Pecora</taxon>
        <taxon>Bovidae</taxon>
        <taxon>Caprinae</taxon>
        <taxon>Ovis</taxon>
    </lineage>
</organism>
<evidence type="ECO:0000313" key="3">
    <source>
        <dbReference type="Proteomes" id="UP000664991"/>
    </source>
</evidence>
<proteinExistence type="predicted"/>
<sequence length="191" mass="20599">MSAGWAEPLWDPGRPAGHSKQAVLGQVRNAEHLALGLVWLWVHHVPILFGLVWGETAPLEQLRCFCGDPAACDDVTGRHPLTSTGPPSPSAGLPAPRPSSGRLDLRPPRRFSWVPHPEITPSSLAHLCPRPATDLGAPLTTQGRPYACVCRKGPRGRHIPGAWMQWPTQQTTGEGLVETDTGSSFVAGYNF</sequence>
<accession>A0A836CU39</accession>
<name>A0A836CU39_SHEEP</name>
<evidence type="ECO:0000256" key="1">
    <source>
        <dbReference type="SAM" id="MobiDB-lite"/>
    </source>
</evidence>
<feature type="region of interest" description="Disordered" evidence="1">
    <location>
        <begin position="77"/>
        <end position="105"/>
    </location>
</feature>
<dbReference type="AlphaFoldDB" id="A0A836CU39"/>
<dbReference type="EMBL" id="JAEMGP010000017">
    <property type="protein sequence ID" value="KAG5199000.1"/>
    <property type="molecule type" value="Genomic_DNA"/>
</dbReference>
<gene>
    <name evidence="2" type="ORF">JEQ12_007596</name>
</gene>
<comment type="caution">
    <text evidence="2">The sequence shown here is derived from an EMBL/GenBank/DDBJ whole genome shotgun (WGS) entry which is preliminary data.</text>
</comment>
<reference evidence="2 3" key="1">
    <citation type="submission" date="2020-12" db="EMBL/GenBank/DDBJ databases">
        <title>De novo assembly of Tibetan sheep genome.</title>
        <authorList>
            <person name="Li X."/>
        </authorList>
    </citation>
    <scope>NUCLEOTIDE SEQUENCE [LARGE SCALE GENOMIC DNA]</scope>
    <source>
        <tissue evidence="2">Heart</tissue>
    </source>
</reference>
<feature type="compositionally biased region" description="Low complexity" evidence="1">
    <location>
        <begin position="80"/>
        <end position="100"/>
    </location>
</feature>